<evidence type="ECO:0000313" key="2">
    <source>
        <dbReference type="Ensembl" id="ENSPCOP00000008097.1"/>
    </source>
</evidence>
<organism evidence="2 3">
    <name type="scientific">Propithecus coquereli</name>
    <name type="common">Coquerel's sifaka</name>
    <name type="synonym">Propithecus verreauxi coquereli</name>
    <dbReference type="NCBI Taxonomy" id="379532"/>
    <lineage>
        <taxon>Eukaryota</taxon>
        <taxon>Metazoa</taxon>
        <taxon>Chordata</taxon>
        <taxon>Craniata</taxon>
        <taxon>Vertebrata</taxon>
        <taxon>Euteleostomi</taxon>
        <taxon>Mammalia</taxon>
        <taxon>Eutheria</taxon>
        <taxon>Euarchontoglires</taxon>
        <taxon>Primates</taxon>
        <taxon>Strepsirrhini</taxon>
        <taxon>Lemuriformes</taxon>
        <taxon>Indriidae</taxon>
        <taxon>Propithecus</taxon>
    </lineage>
</organism>
<protein>
    <submittedName>
        <fullName evidence="2">Uncharacterized protein</fullName>
    </submittedName>
</protein>
<dbReference type="Ensembl" id="ENSPCOT00000018648.1">
    <property type="protein sequence ID" value="ENSPCOP00000008097.1"/>
    <property type="gene ID" value="ENSPCOG00000015320.1"/>
</dbReference>
<accession>A0A2K6F291</accession>
<reference evidence="2" key="2">
    <citation type="submission" date="2025-09" db="UniProtKB">
        <authorList>
            <consortium name="Ensembl"/>
        </authorList>
    </citation>
    <scope>IDENTIFICATION</scope>
</reference>
<dbReference type="STRING" id="379532.ENSPCOP00000008097"/>
<evidence type="ECO:0000313" key="3">
    <source>
        <dbReference type="Proteomes" id="UP000233160"/>
    </source>
</evidence>
<dbReference type="AlphaFoldDB" id="A0A2K6F291"/>
<dbReference type="Proteomes" id="UP000233160">
    <property type="component" value="Unassembled WGS sequence"/>
</dbReference>
<sequence length="192" mass="18822">MSGSRQAGSGSAGTSPGSSAASSVTSASSSLSSSPSPPSVAASAAALVSGGAAQAAGSGGGGAPVRPVGGGSGGGAVSAGLSRLSCAARPSAGVGGSSSSVGSGSRKRPLLAPLCNGLINSYEDKSNDFVCLFYFFPANSYKCIHQSLEDNNRCPKCNYVVDNIDHLYPNFLGITCSPTTDSYGIPQSCKKK</sequence>
<keyword evidence="3" id="KW-1185">Reference proteome</keyword>
<name>A0A2K6F291_PROCO</name>
<proteinExistence type="predicted"/>
<evidence type="ECO:0000256" key="1">
    <source>
        <dbReference type="SAM" id="MobiDB-lite"/>
    </source>
</evidence>
<feature type="region of interest" description="Disordered" evidence="1">
    <location>
        <begin position="1"/>
        <end position="41"/>
    </location>
</feature>
<reference evidence="2" key="1">
    <citation type="submission" date="2025-08" db="UniProtKB">
        <authorList>
            <consortium name="Ensembl"/>
        </authorList>
    </citation>
    <scope>IDENTIFICATION</scope>
</reference>
<dbReference type="GeneTree" id="ENSGT00940000176172"/>